<dbReference type="EMBL" id="RBNL01004021">
    <property type="protein sequence ID" value="RML40461.1"/>
    <property type="molecule type" value="Genomic_DNA"/>
</dbReference>
<dbReference type="AlphaFoldDB" id="A0A3M2VMF4"/>
<dbReference type="GO" id="GO:0003824">
    <property type="term" value="F:catalytic activity"/>
    <property type="evidence" value="ECO:0007669"/>
    <property type="project" value="UniProtKB-ARBA"/>
</dbReference>
<evidence type="ECO:0000313" key="1">
    <source>
        <dbReference type="EMBL" id="RML40461.1"/>
    </source>
</evidence>
<evidence type="ECO:0000313" key="2">
    <source>
        <dbReference type="Proteomes" id="UP000282378"/>
    </source>
</evidence>
<reference evidence="1 2" key="1">
    <citation type="submission" date="2018-08" db="EMBL/GenBank/DDBJ databases">
        <title>Recombination of ecologically and evolutionarily significant loci maintains genetic cohesion in the Pseudomonas syringae species complex.</title>
        <authorList>
            <person name="Dillon M."/>
            <person name="Thakur S."/>
            <person name="Almeida R.N.D."/>
            <person name="Weir B.S."/>
            <person name="Guttman D.S."/>
        </authorList>
    </citation>
    <scope>NUCLEOTIDE SEQUENCE [LARGE SCALE GENOMIC DNA]</scope>
    <source>
        <strain evidence="1 2">88_10</strain>
    </source>
</reference>
<sequence>QAGQNLDIIASRINAGSNVALDAAQDVTIASAQDESSYFYAKKSKGSFGRSSSKQQEGYDSTNVASVINAGQYLTFNTSKAADGSVSINGGHDVSVIGSRLSAGNDLI</sequence>
<gene>
    <name evidence="1" type="ORF">APX70_06356</name>
</gene>
<evidence type="ECO:0008006" key="3">
    <source>
        <dbReference type="Google" id="ProtNLM"/>
    </source>
</evidence>
<feature type="non-terminal residue" evidence="1">
    <location>
        <position position="108"/>
    </location>
</feature>
<protein>
    <recommendedName>
        <fullName evidence="3">Filamentous hemagglutinin, intein-containing</fullName>
    </recommendedName>
</protein>
<dbReference type="InterPro" id="IPR025157">
    <property type="entry name" value="Hemagglutinin_rpt"/>
</dbReference>
<name>A0A3M2VMF4_PSEYM</name>
<dbReference type="Pfam" id="PF13332">
    <property type="entry name" value="Fil_haemagg_2"/>
    <property type="match status" value="1"/>
</dbReference>
<accession>A0A3M2VMF4</accession>
<dbReference type="Proteomes" id="UP000282378">
    <property type="component" value="Unassembled WGS sequence"/>
</dbReference>
<organism evidence="1 2">
    <name type="scientific">Pseudomonas syringae pv. maculicola</name>
    <dbReference type="NCBI Taxonomy" id="59511"/>
    <lineage>
        <taxon>Bacteria</taxon>
        <taxon>Pseudomonadati</taxon>
        <taxon>Pseudomonadota</taxon>
        <taxon>Gammaproteobacteria</taxon>
        <taxon>Pseudomonadales</taxon>
        <taxon>Pseudomonadaceae</taxon>
        <taxon>Pseudomonas</taxon>
    </lineage>
</organism>
<comment type="caution">
    <text evidence="1">The sequence shown here is derived from an EMBL/GenBank/DDBJ whole genome shotgun (WGS) entry which is preliminary data.</text>
</comment>
<proteinExistence type="predicted"/>
<feature type="non-terminal residue" evidence="1">
    <location>
        <position position="1"/>
    </location>
</feature>